<dbReference type="AlphaFoldDB" id="A0A0L0DI46"/>
<dbReference type="Pfam" id="PF05916">
    <property type="entry name" value="Sld5"/>
    <property type="match status" value="1"/>
</dbReference>
<proteinExistence type="inferred from homology"/>
<feature type="domain" description="DNA replication complex GINS protein PSF1 C-terminal" evidence="6">
    <location>
        <begin position="142"/>
        <end position="193"/>
    </location>
</feature>
<protein>
    <submittedName>
        <fullName evidence="7">DNA replication complex GINS protein PSF1</fullName>
    </submittedName>
</protein>
<keyword evidence="3" id="KW-0235">DNA replication</keyword>
<dbReference type="GeneID" id="25566961"/>
<dbReference type="EMBL" id="GL349471">
    <property type="protein sequence ID" value="KNC51977.1"/>
    <property type="molecule type" value="Genomic_DNA"/>
</dbReference>
<keyword evidence="4" id="KW-0539">Nucleus</keyword>
<dbReference type="STRING" id="461836.A0A0L0DI46"/>
<dbReference type="OrthoDB" id="10252587at2759"/>
<dbReference type="eggNOG" id="KOG3303">
    <property type="taxonomic scope" value="Eukaryota"/>
</dbReference>
<dbReference type="GO" id="GO:1902983">
    <property type="term" value="P:DNA strand elongation involved in mitotic DNA replication"/>
    <property type="evidence" value="ECO:0007669"/>
    <property type="project" value="TreeGrafter"/>
</dbReference>
<dbReference type="SUPFAM" id="SSF158573">
    <property type="entry name" value="GINS helical bundle-like"/>
    <property type="match status" value="1"/>
</dbReference>
<evidence type="ECO:0000313" key="7">
    <source>
        <dbReference type="EMBL" id="KNC51977.1"/>
    </source>
</evidence>
<keyword evidence="8" id="KW-1185">Reference proteome</keyword>
<evidence type="ECO:0000256" key="1">
    <source>
        <dbReference type="ARBA" id="ARBA00004123"/>
    </source>
</evidence>
<dbReference type="InterPro" id="IPR056783">
    <property type="entry name" value="PSF1_C"/>
</dbReference>
<dbReference type="Proteomes" id="UP000054408">
    <property type="component" value="Unassembled WGS sequence"/>
</dbReference>
<evidence type="ECO:0000259" key="6">
    <source>
        <dbReference type="Pfam" id="PF24997"/>
    </source>
</evidence>
<evidence type="ECO:0000256" key="2">
    <source>
        <dbReference type="ARBA" id="ARBA00006677"/>
    </source>
</evidence>
<accession>A0A0L0DI46</accession>
<comment type="similarity">
    <text evidence="2">Belongs to the GINS1/PSF1 family.</text>
</comment>
<evidence type="ECO:0000256" key="4">
    <source>
        <dbReference type="ARBA" id="ARBA00023242"/>
    </source>
</evidence>
<gene>
    <name evidence="7" type="ORF">AMSG_08227</name>
</gene>
<dbReference type="GO" id="GO:0000811">
    <property type="term" value="C:GINS complex"/>
    <property type="evidence" value="ECO:0007669"/>
    <property type="project" value="InterPro"/>
</dbReference>
<evidence type="ECO:0000313" key="8">
    <source>
        <dbReference type="Proteomes" id="UP000054408"/>
    </source>
</evidence>
<dbReference type="CDD" id="cd11710">
    <property type="entry name" value="GINS_A_psf1"/>
    <property type="match status" value="1"/>
</dbReference>
<dbReference type="OMA" id="MFCEKAT"/>
<feature type="domain" description="GINS subunit" evidence="5">
    <location>
        <begin position="41"/>
        <end position="129"/>
    </location>
</feature>
<reference evidence="7 8" key="1">
    <citation type="submission" date="2010-05" db="EMBL/GenBank/DDBJ databases">
        <title>The Genome Sequence of Thecamonas trahens ATCC 50062.</title>
        <authorList>
            <consortium name="The Broad Institute Genome Sequencing Platform"/>
            <person name="Russ C."/>
            <person name="Cuomo C."/>
            <person name="Shea T."/>
            <person name="Young S.K."/>
            <person name="Zeng Q."/>
            <person name="Koehrsen M."/>
            <person name="Haas B."/>
            <person name="Borodovsky M."/>
            <person name="Guigo R."/>
            <person name="Alvarado L."/>
            <person name="Berlin A."/>
            <person name="Bochicchio J."/>
            <person name="Borenstein D."/>
            <person name="Chapman S."/>
            <person name="Chen Z."/>
            <person name="Freedman E."/>
            <person name="Gellesch M."/>
            <person name="Goldberg J."/>
            <person name="Griggs A."/>
            <person name="Gujja S."/>
            <person name="Heilman E."/>
            <person name="Heiman D."/>
            <person name="Hepburn T."/>
            <person name="Howarth C."/>
            <person name="Jen D."/>
            <person name="Larson L."/>
            <person name="Mehta T."/>
            <person name="Park D."/>
            <person name="Pearson M."/>
            <person name="Roberts A."/>
            <person name="Saif S."/>
            <person name="Shenoy N."/>
            <person name="Sisk P."/>
            <person name="Stolte C."/>
            <person name="Sykes S."/>
            <person name="Thomson T."/>
            <person name="Walk T."/>
            <person name="White J."/>
            <person name="Yandava C."/>
            <person name="Burger G."/>
            <person name="Gray M.W."/>
            <person name="Holland P.W.H."/>
            <person name="King N."/>
            <person name="Lang F.B.F."/>
            <person name="Roger A.J."/>
            <person name="Ruiz-Trillo I."/>
            <person name="Lander E."/>
            <person name="Nusbaum C."/>
        </authorList>
    </citation>
    <scope>NUCLEOTIDE SEQUENCE [LARGE SCALE GENOMIC DNA]</scope>
    <source>
        <strain evidence="7 8">ATCC 50062</strain>
    </source>
</reference>
<dbReference type="InterPro" id="IPR021151">
    <property type="entry name" value="GINS_A"/>
</dbReference>
<dbReference type="InterPro" id="IPR036224">
    <property type="entry name" value="GINS_bundle-like_dom_sf"/>
</dbReference>
<dbReference type="RefSeq" id="XP_013755563.1">
    <property type="nucleotide sequence ID" value="XM_013900109.1"/>
</dbReference>
<dbReference type="Pfam" id="PF24997">
    <property type="entry name" value="PSF1_C"/>
    <property type="match status" value="1"/>
</dbReference>
<evidence type="ECO:0000259" key="5">
    <source>
        <dbReference type="Pfam" id="PF05916"/>
    </source>
</evidence>
<dbReference type="PANTHER" id="PTHR12914">
    <property type="entry name" value="PARTNER OF SLD5"/>
    <property type="match status" value="1"/>
</dbReference>
<dbReference type="InterPro" id="IPR005339">
    <property type="entry name" value="GINS_Psf1"/>
</dbReference>
<evidence type="ECO:0000256" key="3">
    <source>
        <dbReference type="ARBA" id="ARBA00022705"/>
    </source>
</evidence>
<dbReference type="Gene3D" id="1.20.58.1030">
    <property type="match status" value="1"/>
</dbReference>
<organism evidence="7 8">
    <name type="scientific">Thecamonas trahens ATCC 50062</name>
    <dbReference type="NCBI Taxonomy" id="461836"/>
    <lineage>
        <taxon>Eukaryota</taxon>
        <taxon>Apusozoa</taxon>
        <taxon>Apusomonadida</taxon>
        <taxon>Apusomonadidae</taxon>
        <taxon>Thecamonas</taxon>
    </lineage>
</organism>
<dbReference type="CDD" id="cd21696">
    <property type="entry name" value="GINS_B_Psf1"/>
    <property type="match status" value="1"/>
</dbReference>
<name>A0A0L0DI46_THETB</name>
<dbReference type="PANTHER" id="PTHR12914:SF2">
    <property type="entry name" value="DNA REPLICATION COMPLEX GINS PROTEIN PSF1"/>
    <property type="match status" value="1"/>
</dbReference>
<sequence length="194" mass="22000">MAMYGADALEVLKELSTATRLPVYRAKSVSKAVDEVIHLHAEVLAILRERPEAARNDASVTASVIFHHAALLRNKRIMLAYHYHRMQYLQNLRWEVGAILPPDVREATSALETGFFSAYDRLLGDYMTEVDLNLTEDLTPPKDLFIEVRVVQDAGTIITEAGDELTLTRNSTHYLRRSDVEHLIRQGVVEHIVH</sequence>
<comment type="subcellular location">
    <subcellularLocation>
        <location evidence="1">Nucleus</location>
    </subcellularLocation>
</comment>